<organism evidence="6">
    <name type="scientific">marine sediment metagenome</name>
    <dbReference type="NCBI Taxonomy" id="412755"/>
    <lineage>
        <taxon>unclassified sequences</taxon>
        <taxon>metagenomes</taxon>
        <taxon>ecological metagenomes</taxon>
    </lineage>
</organism>
<dbReference type="PANTHER" id="PTHR10938:SF0">
    <property type="entry name" value="TRANSLATION INITIATION FACTOR IF-3, MITOCHONDRIAL"/>
    <property type="match status" value="1"/>
</dbReference>
<dbReference type="InterPro" id="IPR001288">
    <property type="entry name" value="Translation_initiation_fac_3"/>
</dbReference>
<dbReference type="GO" id="GO:0005829">
    <property type="term" value="C:cytosol"/>
    <property type="evidence" value="ECO:0007669"/>
    <property type="project" value="TreeGrafter"/>
</dbReference>
<name>X1E630_9ZZZZ</name>
<feature type="domain" description="Translation initiation factor 3 N-terminal" evidence="5">
    <location>
        <begin position="24"/>
        <end position="91"/>
    </location>
</feature>
<sequence length="187" mass="21993">MIFLPIFFQKYLRRCNFNNKRIRINEQIRVPDVRLITEDGNQVGIVPVKEALETAVERGLDLVEISPKSDPPVCKIMDYGKYKYQLEISEKLKKKKQSQIIIKEIKLRPKIDTNDLNTKKRQIEKFLKSGHKVKITVMFRGREIVHKELGMNILDKLIEELKDKCVLELEPRLDGYNIIMILAPVYK</sequence>
<dbReference type="Gene3D" id="3.10.20.80">
    <property type="entry name" value="Translation initiation factor 3 (IF-3), N-terminal domain"/>
    <property type="match status" value="1"/>
</dbReference>
<dbReference type="FunFam" id="3.10.20.80:FF:000001">
    <property type="entry name" value="Translation initiation factor IF-3"/>
    <property type="match status" value="1"/>
</dbReference>
<accession>X1E630</accession>
<feature type="domain" description="Translation initiation factor 3 C-terminal" evidence="4">
    <location>
        <begin position="101"/>
        <end position="184"/>
    </location>
</feature>
<dbReference type="HAMAP" id="MF_00080">
    <property type="entry name" value="IF_3"/>
    <property type="match status" value="1"/>
</dbReference>
<proteinExistence type="inferred from homology"/>
<evidence type="ECO:0000256" key="2">
    <source>
        <dbReference type="ARBA" id="ARBA00022540"/>
    </source>
</evidence>
<dbReference type="FunFam" id="3.30.110.10:FF:000001">
    <property type="entry name" value="Translation initiation factor IF-3"/>
    <property type="match status" value="1"/>
</dbReference>
<dbReference type="InterPro" id="IPR019814">
    <property type="entry name" value="Translation_initiation_fac_3_N"/>
</dbReference>
<protein>
    <recommendedName>
        <fullName evidence="7">Translation initiation factor IF-3</fullName>
    </recommendedName>
</protein>
<evidence type="ECO:0000259" key="4">
    <source>
        <dbReference type="Pfam" id="PF00707"/>
    </source>
</evidence>
<dbReference type="EMBL" id="BARU01001068">
    <property type="protein sequence ID" value="GAH28736.1"/>
    <property type="molecule type" value="Genomic_DNA"/>
</dbReference>
<evidence type="ECO:0000256" key="1">
    <source>
        <dbReference type="ARBA" id="ARBA00005439"/>
    </source>
</evidence>
<dbReference type="Pfam" id="PF05198">
    <property type="entry name" value="IF3_N"/>
    <property type="match status" value="1"/>
</dbReference>
<dbReference type="InterPro" id="IPR036787">
    <property type="entry name" value="T_IF-3_N_sf"/>
</dbReference>
<evidence type="ECO:0000259" key="5">
    <source>
        <dbReference type="Pfam" id="PF05198"/>
    </source>
</evidence>
<evidence type="ECO:0008006" key="7">
    <source>
        <dbReference type="Google" id="ProtNLM"/>
    </source>
</evidence>
<dbReference type="SUPFAM" id="SSF55200">
    <property type="entry name" value="Translation initiation factor IF3, C-terminal domain"/>
    <property type="match status" value="1"/>
</dbReference>
<dbReference type="SUPFAM" id="SSF54364">
    <property type="entry name" value="Translation initiation factor IF3, N-terminal domain"/>
    <property type="match status" value="1"/>
</dbReference>
<dbReference type="Gene3D" id="3.30.110.10">
    <property type="entry name" value="Translation initiation factor 3 (IF-3), C-terminal domain"/>
    <property type="match status" value="1"/>
</dbReference>
<evidence type="ECO:0000313" key="6">
    <source>
        <dbReference type="EMBL" id="GAH28736.1"/>
    </source>
</evidence>
<keyword evidence="2" id="KW-0396">Initiation factor</keyword>
<dbReference type="NCBIfam" id="TIGR00168">
    <property type="entry name" value="infC"/>
    <property type="match status" value="1"/>
</dbReference>
<dbReference type="InterPro" id="IPR036788">
    <property type="entry name" value="T_IF-3_C_sf"/>
</dbReference>
<evidence type="ECO:0000256" key="3">
    <source>
        <dbReference type="ARBA" id="ARBA00022917"/>
    </source>
</evidence>
<dbReference type="GO" id="GO:0043022">
    <property type="term" value="F:ribosome binding"/>
    <property type="evidence" value="ECO:0007669"/>
    <property type="project" value="TreeGrafter"/>
</dbReference>
<comment type="caution">
    <text evidence="6">The sequence shown here is derived from an EMBL/GenBank/DDBJ whole genome shotgun (WGS) entry which is preliminary data.</text>
</comment>
<reference evidence="6" key="1">
    <citation type="journal article" date="2014" name="Front. Microbiol.">
        <title>High frequency of phylogenetically diverse reductive dehalogenase-homologous genes in deep subseafloor sedimentary metagenomes.</title>
        <authorList>
            <person name="Kawai M."/>
            <person name="Futagami T."/>
            <person name="Toyoda A."/>
            <person name="Takaki Y."/>
            <person name="Nishi S."/>
            <person name="Hori S."/>
            <person name="Arai W."/>
            <person name="Tsubouchi T."/>
            <person name="Morono Y."/>
            <person name="Uchiyama I."/>
            <person name="Ito T."/>
            <person name="Fujiyama A."/>
            <person name="Inagaki F."/>
            <person name="Takami H."/>
        </authorList>
    </citation>
    <scope>NUCLEOTIDE SEQUENCE</scope>
    <source>
        <strain evidence="6">Expedition CK06-06</strain>
    </source>
</reference>
<dbReference type="GO" id="GO:0032790">
    <property type="term" value="P:ribosome disassembly"/>
    <property type="evidence" value="ECO:0007669"/>
    <property type="project" value="TreeGrafter"/>
</dbReference>
<dbReference type="AlphaFoldDB" id="X1E630"/>
<comment type="similarity">
    <text evidence="1">Belongs to the IF-3 family.</text>
</comment>
<dbReference type="InterPro" id="IPR019815">
    <property type="entry name" value="Translation_initiation_fac_3_C"/>
</dbReference>
<keyword evidence="3" id="KW-0648">Protein biosynthesis</keyword>
<dbReference type="Pfam" id="PF00707">
    <property type="entry name" value="IF3_C"/>
    <property type="match status" value="1"/>
</dbReference>
<gene>
    <name evidence="6" type="ORF">S03H2_03010</name>
</gene>
<dbReference type="PANTHER" id="PTHR10938">
    <property type="entry name" value="TRANSLATION INITIATION FACTOR IF-3"/>
    <property type="match status" value="1"/>
</dbReference>
<dbReference type="GO" id="GO:0016020">
    <property type="term" value="C:membrane"/>
    <property type="evidence" value="ECO:0007669"/>
    <property type="project" value="TreeGrafter"/>
</dbReference>
<dbReference type="GO" id="GO:0003743">
    <property type="term" value="F:translation initiation factor activity"/>
    <property type="evidence" value="ECO:0007669"/>
    <property type="project" value="UniProtKB-KW"/>
</dbReference>